<dbReference type="GO" id="GO:0004497">
    <property type="term" value="F:monooxygenase activity"/>
    <property type="evidence" value="ECO:0007669"/>
    <property type="project" value="UniProtKB-KW"/>
</dbReference>
<evidence type="ECO:0000256" key="2">
    <source>
        <dbReference type="ARBA" id="ARBA00022643"/>
    </source>
</evidence>
<dbReference type="PANTHER" id="PTHR32332">
    <property type="entry name" value="2-NITROPROPANE DIOXYGENASE"/>
    <property type="match status" value="1"/>
</dbReference>
<proteinExistence type="predicted"/>
<dbReference type="Pfam" id="PF03060">
    <property type="entry name" value="NMO"/>
    <property type="match status" value="2"/>
</dbReference>
<evidence type="ECO:0000256" key="3">
    <source>
        <dbReference type="ARBA" id="ARBA00023002"/>
    </source>
</evidence>
<sequence length="313" mass="33719">MTNKITELFKIKYPVIQGGMIWVSGYKLAAAVSNAGGLGLIGAGSMYPEVLREHIQKCKKATSKPFGVNVPMLYPDIEKIIEIIVEEGVKIVFTSAGNPKTYTSFLKEKGITVVHVVSSVKFALKSEAAGVDAVVCEGFEAGGHNGREETTTFTLIPMVKEQLKIPVIAAGGVGTGRGMLAAMVLGADAVQIGSRFAATEESSAHSNFKKTIIDVKDGDTQLTLKELAPVRLVKNNFYNQIQELYQQNPTLEEIKDLLGRARAKKGMFEGDLDNGELEIGQVAGLIHKIKPAKEVLDEIVAEFNTVKALIASI</sequence>
<dbReference type="Gene3D" id="3.20.20.70">
    <property type="entry name" value="Aldolase class I"/>
    <property type="match status" value="1"/>
</dbReference>
<keyword evidence="2" id="KW-0288">FMN</keyword>
<dbReference type="RefSeq" id="WP_340933638.1">
    <property type="nucleotide sequence ID" value="NZ_CP150496.1"/>
</dbReference>
<accession>A0ABZ2TVK8</accession>
<evidence type="ECO:0000313" key="4">
    <source>
        <dbReference type="EMBL" id="WYW55909.1"/>
    </source>
</evidence>
<keyword evidence="3" id="KW-0560">Oxidoreductase</keyword>
<dbReference type="SUPFAM" id="SSF51412">
    <property type="entry name" value="Inosine monophosphate dehydrogenase (IMPDH)"/>
    <property type="match status" value="1"/>
</dbReference>
<keyword evidence="4" id="KW-0503">Monooxygenase</keyword>
<evidence type="ECO:0000313" key="5">
    <source>
        <dbReference type="Proteomes" id="UP001491088"/>
    </source>
</evidence>
<organism evidence="4 5">
    <name type="scientific">Polaribacter marinaquae</name>
    <dbReference type="NCBI Taxonomy" id="1642819"/>
    <lineage>
        <taxon>Bacteria</taxon>
        <taxon>Pseudomonadati</taxon>
        <taxon>Bacteroidota</taxon>
        <taxon>Flavobacteriia</taxon>
        <taxon>Flavobacteriales</taxon>
        <taxon>Flavobacteriaceae</taxon>
    </lineage>
</organism>
<reference evidence="4 5" key="1">
    <citation type="submission" date="2024-03" db="EMBL/GenBank/DDBJ databases">
        <authorList>
            <person name="Cao K."/>
        </authorList>
    </citation>
    <scope>NUCLEOTIDE SEQUENCE [LARGE SCALE GENOMIC DNA]</scope>
    <source>
        <strain evidence="4 5">MCCC 1K00696</strain>
    </source>
</reference>
<dbReference type="InterPro" id="IPR013785">
    <property type="entry name" value="Aldolase_TIM"/>
</dbReference>
<dbReference type="PANTHER" id="PTHR32332:SF20">
    <property type="entry name" value="2-NITROPROPANE DIOXYGENASE-LIKE PROTEIN"/>
    <property type="match status" value="1"/>
</dbReference>
<keyword evidence="1" id="KW-0285">Flavoprotein</keyword>
<gene>
    <name evidence="4" type="ORF">WG950_01345</name>
</gene>
<name>A0ABZ2TVK8_9FLAO</name>
<dbReference type="Proteomes" id="UP001491088">
    <property type="component" value="Chromosome"/>
</dbReference>
<keyword evidence="5" id="KW-1185">Reference proteome</keyword>
<dbReference type="SMART" id="SM01240">
    <property type="entry name" value="IMPDH"/>
    <property type="match status" value="1"/>
</dbReference>
<evidence type="ECO:0000256" key="1">
    <source>
        <dbReference type="ARBA" id="ARBA00022630"/>
    </source>
</evidence>
<protein>
    <submittedName>
        <fullName evidence="4">Nitronate monooxygenase</fullName>
    </submittedName>
</protein>
<dbReference type="CDD" id="cd04730">
    <property type="entry name" value="NPD_like"/>
    <property type="match status" value="1"/>
</dbReference>
<dbReference type="EMBL" id="CP150496">
    <property type="protein sequence ID" value="WYW55909.1"/>
    <property type="molecule type" value="Genomic_DNA"/>
</dbReference>
<dbReference type="InterPro" id="IPR004136">
    <property type="entry name" value="NMO"/>
</dbReference>